<reference evidence="1" key="1">
    <citation type="submission" date="2020-06" db="EMBL/GenBank/DDBJ databases">
        <title>WGS assembly of Ceratodon purpureus strain R40.</title>
        <authorList>
            <person name="Carey S.B."/>
            <person name="Jenkins J."/>
            <person name="Shu S."/>
            <person name="Lovell J.T."/>
            <person name="Sreedasyam A."/>
            <person name="Maumus F."/>
            <person name="Tiley G.P."/>
            <person name="Fernandez-Pozo N."/>
            <person name="Barry K."/>
            <person name="Chen C."/>
            <person name="Wang M."/>
            <person name="Lipzen A."/>
            <person name="Daum C."/>
            <person name="Saski C.A."/>
            <person name="Payton A.C."/>
            <person name="Mcbreen J.C."/>
            <person name="Conrad R.E."/>
            <person name="Kollar L.M."/>
            <person name="Olsson S."/>
            <person name="Huttunen S."/>
            <person name="Landis J.B."/>
            <person name="Wickett N.J."/>
            <person name="Johnson M.G."/>
            <person name="Rensing S.A."/>
            <person name="Grimwood J."/>
            <person name="Schmutz J."/>
            <person name="Mcdaniel S.F."/>
        </authorList>
    </citation>
    <scope>NUCLEOTIDE SEQUENCE</scope>
    <source>
        <strain evidence="1">R40</strain>
    </source>
</reference>
<sequence>MILCIFADTRLVPGGCHRNITAVENVDHLDIIRIARGIYRAQLMRGKRVSPGSSHRMCDGDTVELNENCSGSDQIRLTIDIGDGLSSLSASLLVLLAITSKSVPCALRFVGP</sequence>
<proteinExistence type="predicted"/>
<dbReference type="EMBL" id="CM026431">
    <property type="protein sequence ID" value="KAG0559807.1"/>
    <property type="molecule type" value="Genomic_DNA"/>
</dbReference>
<evidence type="ECO:0000313" key="2">
    <source>
        <dbReference type="Proteomes" id="UP000822688"/>
    </source>
</evidence>
<dbReference type="Proteomes" id="UP000822688">
    <property type="component" value="Chromosome 10"/>
</dbReference>
<comment type="caution">
    <text evidence="1">The sequence shown here is derived from an EMBL/GenBank/DDBJ whole genome shotgun (WGS) entry which is preliminary data.</text>
</comment>
<evidence type="ECO:0000313" key="1">
    <source>
        <dbReference type="EMBL" id="KAG0559807.1"/>
    </source>
</evidence>
<accession>A0A8T0GML3</accession>
<name>A0A8T0GML3_CERPU</name>
<keyword evidence="2" id="KW-1185">Reference proteome</keyword>
<dbReference type="AlphaFoldDB" id="A0A8T0GML3"/>
<protein>
    <submittedName>
        <fullName evidence="1">Uncharacterized protein</fullName>
    </submittedName>
</protein>
<gene>
    <name evidence="1" type="ORF">KC19_10G130600</name>
</gene>
<organism evidence="1 2">
    <name type="scientific">Ceratodon purpureus</name>
    <name type="common">Fire moss</name>
    <name type="synonym">Dicranum purpureum</name>
    <dbReference type="NCBI Taxonomy" id="3225"/>
    <lineage>
        <taxon>Eukaryota</taxon>
        <taxon>Viridiplantae</taxon>
        <taxon>Streptophyta</taxon>
        <taxon>Embryophyta</taxon>
        <taxon>Bryophyta</taxon>
        <taxon>Bryophytina</taxon>
        <taxon>Bryopsida</taxon>
        <taxon>Dicranidae</taxon>
        <taxon>Pseudoditrichales</taxon>
        <taxon>Ditrichaceae</taxon>
        <taxon>Ceratodon</taxon>
    </lineage>
</organism>